<sequence length="389" mass="39096">MHPDAPLPRWPLLMLATGTFAIGTEGFMIAPLLPAMAGSLHRTPVEMGLLVTGFTLAYGLGSPVLTAASARLERRRLLLASMAVFLLGNLICTLADSFAVLLLARLLMGAAAGLYMPNAMAVASSLASPARRGRALALVAGGQSLAIALGVPLMVLLGARAGWRASFAGVAALSVLALLSMGHRLAPQPPARTAPGWAERLAPLRQGPVVLALVVTVLWAAGAYTMLTYLAVYLEATLGVHGAAVGAFMATWGVAAAAGVFLGGAANDRLGAPRVLRTALAGLGLAFLGLALLGAGMGIAPPLRLPAVLLSLAAWGLTVWGFFPAQQARLIALVAGEAAPLVLSLNASAMYLGFAAGSALGGAVLSRGSTAGVALAAALCEGLALAVAL</sequence>
<dbReference type="OrthoDB" id="7029536at2"/>
<comment type="subcellular location">
    <subcellularLocation>
        <location evidence="1">Cell membrane</location>
        <topology evidence="1">Multi-pass membrane protein</topology>
    </subcellularLocation>
</comment>
<evidence type="ECO:0000256" key="3">
    <source>
        <dbReference type="ARBA" id="ARBA00022692"/>
    </source>
</evidence>
<dbReference type="CDD" id="cd17324">
    <property type="entry name" value="MFS_NepI_like"/>
    <property type="match status" value="1"/>
</dbReference>
<evidence type="ECO:0000256" key="6">
    <source>
        <dbReference type="SAM" id="Phobius"/>
    </source>
</evidence>
<dbReference type="RefSeq" id="WP_151124569.1">
    <property type="nucleotide sequence ID" value="NZ_CP088081.1"/>
</dbReference>
<proteinExistence type="predicted"/>
<evidence type="ECO:0000256" key="4">
    <source>
        <dbReference type="ARBA" id="ARBA00022989"/>
    </source>
</evidence>
<dbReference type="PANTHER" id="PTHR43124">
    <property type="entry name" value="PURINE EFFLUX PUMP PBUE"/>
    <property type="match status" value="1"/>
</dbReference>
<feature type="transmembrane region" description="Helical" evidence="6">
    <location>
        <begin position="102"/>
        <end position="123"/>
    </location>
</feature>
<dbReference type="InterPro" id="IPR036259">
    <property type="entry name" value="MFS_trans_sf"/>
</dbReference>
<feature type="transmembrane region" description="Helical" evidence="6">
    <location>
        <begin position="77"/>
        <end position="96"/>
    </location>
</feature>
<dbReference type="InterPro" id="IPR011701">
    <property type="entry name" value="MFS"/>
</dbReference>
<feature type="transmembrane region" description="Helical" evidence="6">
    <location>
        <begin position="275"/>
        <end position="299"/>
    </location>
</feature>
<keyword evidence="2" id="KW-1003">Cell membrane</keyword>
<dbReference type="Pfam" id="PF07690">
    <property type="entry name" value="MFS_1"/>
    <property type="match status" value="1"/>
</dbReference>
<protein>
    <submittedName>
        <fullName evidence="8">MFS transporter</fullName>
    </submittedName>
</protein>
<accession>A0A643FAL1</accession>
<feature type="transmembrane region" description="Helical" evidence="6">
    <location>
        <begin position="305"/>
        <end position="323"/>
    </location>
</feature>
<feature type="transmembrane region" description="Helical" evidence="6">
    <location>
        <begin position="12"/>
        <end position="33"/>
    </location>
</feature>
<keyword evidence="5 6" id="KW-0472">Membrane</keyword>
<feature type="transmembrane region" description="Helical" evidence="6">
    <location>
        <begin position="238"/>
        <end position="263"/>
    </location>
</feature>
<dbReference type="Gene3D" id="1.20.1250.20">
    <property type="entry name" value="MFS general substrate transporter like domains"/>
    <property type="match status" value="1"/>
</dbReference>
<feature type="transmembrane region" description="Helical" evidence="6">
    <location>
        <begin position="330"/>
        <end position="356"/>
    </location>
</feature>
<evidence type="ECO:0000256" key="1">
    <source>
        <dbReference type="ARBA" id="ARBA00004651"/>
    </source>
</evidence>
<comment type="caution">
    <text evidence="8">The sequence shown here is derived from an EMBL/GenBank/DDBJ whole genome shotgun (WGS) entry which is preliminary data.</text>
</comment>
<keyword evidence="3 6" id="KW-0812">Transmembrane</keyword>
<dbReference type="Proteomes" id="UP000430120">
    <property type="component" value="Unassembled WGS sequence"/>
</dbReference>
<evidence type="ECO:0000313" key="8">
    <source>
        <dbReference type="EMBL" id="KAB0580709.1"/>
    </source>
</evidence>
<reference evidence="8 9" key="1">
    <citation type="submission" date="2019-09" db="EMBL/GenBank/DDBJ databases">
        <title>Draft genome sequences of 48 bacterial type strains from the CCUG.</title>
        <authorList>
            <person name="Tunovic T."/>
            <person name="Pineiro-Iglesias B."/>
            <person name="Unosson C."/>
            <person name="Inganas E."/>
            <person name="Ohlen M."/>
            <person name="Cardew S."/>
            <person name="Jensie-Markopoulos S."/>
            <person name="Salva-Serra F."/>
            <person name="Jaen-Luchoro D."/>
            <person name="Karlsson R."/>
            <person name="Svensson-Stadler L."/>
            <person name="Chun J."/>
            <person name="Moore E."/>
        </authorList>
    </citation>
    <scope>NUCLEOTIDE SEQUENCE [LARGE SCALE GENOMIC DNA]</scope>
    <source>
        <strain evidence="8 9">CCUG 30977</strain>
    </source>
</reference>
<feature type="transmembrane region" description="Helical" evidence="6">
    <location>
        <begin position="45"/>
        <end position="65"/>
    </location>
</feature>
<organism evidence="8 9">
    <name type="scientific">Ideonella dechloratans</name>
    <dbReference type="NCBI Taxonomy" id="36863"/>
    <lineage>
        <taxon>Bacteria</taxon>
        <taxon>Pseudomonadati</taxon>
        <taxon>Pseudomonadota</taxon>
        <taxon>Betaproteobacteria</taxon>
        <taxon>Burkholderiales</taxon>
        <taxon>Sphaerotilaceae</taxon>
        <taxon>Ideonella</taxon>
    </lineage>
</organism>
<name>A0A643FAL1_IDEDE</name>
<dbReference type="InterPro" id="IPR020846">
    <property type="entry name" value="MFS_dom"/>
</dbReference>
<dbReference type="InterPro" id="IPR050189">
    <property type="entry name" value="MFS_Efflux_Transporters"/>
</dbReference>
<dbReference type="AlphaFoldDB" id="A0A643FAL1"/>
<evidence type="ECO:0000313" key="9">
    <source>
        <dbReference type="Proteomes" id="UP000430120"/>
    </source>
</evidence>
<dbReference type="PANTHER" id="PTHR43124:SF10">
    <property type="entry name" value="PURINE EFFLUX PUMP PBUE"/>
    <property type="match status" value="1"/>
</dbReference>
<evidence type="ECO:0000259" key="7">
    <source>
        <dbReference type="PROSITE" id="PS50850"/>
    </source>
</evidence>
<feature type="transmembrane region" description="Helical" evidence="6">
    <location>
        <begin position="209"/>
        <end position="232"/>
    </location>
</feature>
<dbReference type="EMBL" id="VZPB01000030">
    <property type="protein sequence ID" value="KAB0580709.1"/>
    <property type="molecule type" value="Genomic_DNA"/>
</dbReference>
<keyword evidence="9" id="KW-1185">Reference proteome</keyword>
<feature type="transmembrane region" description="Helical" evidence="6">
    <location>
        <begin position="135"/>
        <end position="157"/>
    </location>
</feature>
<dbReference type="GO" id="GO:0005886">
    <property type="term" value="C:plasma membrane"/>
    <property type="evidence" value="ECO:0007669"/>
    <property type="project" value="UniProtKB-SubCell"/>
</dbReference>
<feature type="transmembrane region" description="Helical" evidence="6">
    <location>
        <begin position="163"/>
        <end position="182"/>
    </location>
</feature>
<dbReference type="SUPFAM" id="SSF103473">
    <property type="entry name" value="MFS general substrate transporter"/>
    <property type="match status" value="1"/>
</dbReference>
<evidence type="ECO:0000256" key="5">
    <source>
        <dbReference type="ARBA" id="ARBA00023136"/>
    </source>
</evidence>
<feature type="domain" description="Major facilitator superfamily (MFS) profile" evidence="7">
    <location>
        <begin position="11"/>
        <end position="389"/>
    </location>
</feature>
<dbReference type="GO" id="GO:0022857">
    <property type="term" value="F:transmembrane transporter activity"/>
    <property type="evidence" value="ECO:0007669"/>
    <property type="project" value="InterPro"/>
</dbReference>
<dbReference type="PROSITE" id="PS50850">
    <property type="entry name" value="MFS"/>
    <property type="match status" value="1"/>
</dbReference>
<feature type="transmembrane region" description="Helical" evidence="6">
    <location>
        <begin position="368"/>
        <end position="388"/>
    </location>
</feature>
<evidence type="ECO:0000256" key="2">
    <source>
        <dbReference type="ARBA" id="ARBA00022475"/>
    </source>
</evidence>
<keyword evidence="4 6" id="KW-1133">Transmembrane helix</keyword>
<gene>
    <name evidence="8" type="ORF">F7Q92_13045</name>
</gene>